<dbReference type="PANTHER" id="PTHR42997:SF1">
    <property type="entry name" value="AP-4-A PHOSPHORYLASE"/>
    <property type="match status" value="1"/>
</dbReference>
<sequence>MIVMSDECPFCILESRVIDETLNMVLIESKFEVAEKGHYLIIPRNHIKSCFDFSISEWIEAKQLINKAKIIMITGGLYHDFNVGWNDGKYAGQTIMHAHIHIIGRKKGDVEDPRGGIRNVIPARGNYLK</sequence>
<evidence type="ECO:0000313" key="2">
    <source>
        <dbReference type="EMBL" id="KKM45929.1"/>
    </source>
</evidence>
<dbReference type="Pfam" id="PF01230">
    <property type="entry name" value="HIT"/>
    <property type="match status" value="1"/>
</dbReference>
<dbReference type="InterPro" id="IPR052908">
    <property type="entry name" value="AP-4-A_phosphorylase"/>
</dbReference>
<organism evidence="2">
    <name type="scientific">marine sediment metagenome</name>
    <dbReference type="NCBI Taxonomy" id="412755"/>
    <lineage>
        <taxon>unclassified sequences</taxon>
        <taxon>metagenomes</taxon>
        <taxon>ecological metagenomes</taxon>
    </lineage>
</organism>
<dbReference type="Gene3D" id="3.30.428.10">
    <property type="entry name" value="HIT-like"/>
    <property type="match status" value="1"/>
</dbReference>
<name>A0A0F9IMR7_9ZZZZ</name>
<dbReference type="AlphaFoldDB" id="A0A0F9IMR7"/>
<evidence type="ECO:0000259" key="1">
    <source>
        <dbReference type="PROSITE" id="PS51084"/>
    </source>
</evidence>
<feature type="domain" description="HIT" evidence="1">
    <location>
        <begin position="36"/>
        <end position="112"/>
    </location>
</feature>
<protein>
    <recommendedName>
        <fullName evidence="1">HIT domain-containing protein</fullName>
    </recommendedName>
</protein>
<accession>A0A0F9IMR7</accession>
<dbReference type="InterPro" id="IPR036265">
    <property type="entry name" value="HIT-like_sf"/>
</dbReference>
<dbReference type="GO" id="GO:0003824">
    <property type="term" value="F:catalytic activity"/>
    <property type="evidence" value="ECO:0007669"/>
    <property type="project" value="InterPro"/>
</dbReference>
<gene>
    <name evidence="2" type="ORF">LCGC14_1560160</name>
</gene>
<dbReference type="EMBL" id="LAZR01012042">
    <property type="protein sequence ID" value="KKM45929.1"/>
    <property type="molecule type" value="Genomic_DNA"/>
</dbReference>
<comment type="caution">
    <text evidence="2">The sequence shown here is derived from an EMBL/GenBank/DDBJ whole genome shotgun (WGS) entry which is preliminary data.</text>
</comment>
<dbReference type="SUPFAM" id="SSF54197">
    <property type="entry name" value="HIT-like"/>
    <property type="match status" value="1"/>
</dbReference>
<dbReference type="PROSITE" id="PS51084">
    <property type="entry name" value="HIT_2"/>
    <property type="match status" value="1"/>
</dbReference>
<dbReference type="InterPro" id="IPR011146">
    <property type="entry name" value="HIT-like"/>
</dbReference>
<reference evidence="2" key="1">
    <citation type="journal article" date="2015" name="Nature">
        <title>Complex archaea that bridge the gap between prokaryotes and eukaryotes.</title>
        <authorList>
            <person name="Spang A."/>
            <person name="Saw J.H."/>
            <person name="Jorgensen S.L."/>
            <person name="Zaremba-Niedzwiedzka K."/>
            <person name="Martijn J."/>
            <person name="Lind A.E."/>
            <person name="van Eijk R."/>
            <person name="Schleper C."/>
            <person name="Guy L."/>
            <person name="Ettema T.J."/>
        </authorList>
    </citation>
    <scope>NUCLEOTIDE SEQUENCE</scope>
</reference>
<dbReference type="PANTHER" id="PTHR42997">
    <property type="entry name" value="HIT FAMILY HYDROLASE"/>
    <property type="match status" value="1"/>
</dbReference>
<proteinExistence type="predicted"/>